<proteinExistence type="predicted"/>
<evidence type="ECO:0000256" key="1">
    <source>
        <dbReference type="SAM" id="Phobius"/>
    </source>
</evidence>
<protein>
    <recommendedName>
        <fullName evidence="4">DUF2993 domain-containing protein</fullName>
    </recommendedName>
</protein>
<keyword evidence="3" id="KW-1185">Reference proteome</keyword>
<dbReference type="RefSeq" id="WP_019618506.1">
    <property type="nucleotide sequence ID" value="NZ_JBHUNE010000006.1"/>
</dbReference>
<keyword evidence="1" id="KW-0812">Transmembrane</keyword>
<gene>
    <name evidence="2" type="ORF">ACFSW7_06645</name>
</gene>
<keyword evidence="1" id="KW-1133">Transmembrane helix</keyword>
<reference evidence="3" key="1">
    <citation type="journal article" date="2019" name="Int. J. Syst. Evol. Microbiol.">
        <title>The Global Catalogue of Microorganisms (GCM) 10K type strain sequencing project: providing services to taxonomists for standard genome sequencing and annotation.</title>
        <authorList>
            <consortium name="The Broad Institute Genomics Platform"/>
            <consortium name="The Broad Institute Genome Sequencing Center for Infectious Disease"/>
            <person name="Wu L."/>
            <person name="Ma J."/>
        </authorList>
    </citation>
    <scope>NUCLEOTIDE SEQUENCE [LARGE SCALE GENOMIC DNA]</scope>
    <source>
        <strain evidence="3">TISTR 1514</strain>
    </source>
</reference>
<comment type="caution">
    <text evidence="2">The sequence shown here is derived from an EMBL/GenBank/DDBJ whole genome shotgun (WGS) entry which is preliminary data.</text>
</comment>
<feature type="transmembrane region" description="Helical" evidence="1">
    <location>
        <begin position="32"/>
        <end position="56"/>
    </location>
</feature>
<keyword evidence="1" id="KW-0472">Membrane</keyword>
<evidence type="ECO:0008006" key="4">
    <source>
        <dbReference type="Google" id="ProtNLM"/>
    </source>
</evidence>
<evidence type="ECO:0000313" key="3">
    <source>
        <dbReference type="Proteomes" id="UP001597492"/>
    </source>
</evidence>
<sequence>MTSLLTEPQAEAQPGDAVVPVGAPGRRRSHVWLVRVLAVIGVIALAFVAVQAGLYASAQSRLSQIDSSVTLAEPNQIDVSLATNAQFTIQSDDYVTVPTLQVFGSAVDGVSPYDVEERADGTLRITANQRASLPGEDVGAEPLTSAVLSLPTGVAERVTVRASVAEGAFFDVYSPLHRLEYTGSGAWYLDLQGELDEVQISAPFTNVTLIGPIHDAEIECASLTVDFQGELPEHATLDANDWLTVRDLPRNEPVSIAGTTSAVDWFVEQGIEVVDPAERIPSIELGDAITADLMDWDTSSW</sequence>
<name>A0ABW5UWK1_9MICO</name>
<organism evidence="2 3">
    <name type="scientific">Gulosibacter faecalis</name>
    <dbReference type="NCBI Taxonomy" id="272240"/>
    <lineage>
        <taxon>Bacteria</taxon>
        <taxon>Bacillati</taxon>
        <taxon>Actinomycetota</taxon>
        <taxon>Actinomycetes</taxon>
        <taxon>Micrococcales</taxon>
        <taxon>Microbacteriaceae</taxon>
        <taxon>Gulosibacter</taxon>
    </lineage>
</organism>
<dbReference type="Proteomes" id="UP001597492">
    <property type="component" value="Unassembled WGS sequence"/>
</dbReference>
<accession>A0ABW5UWK1</accession>
<evidence type="ECO:0000313" key="2">
    <source>
        <dbReference type="EMBL" id="MFD2758052.1"/>
    </source>
</evidence>
<dbReference type="EMBL" id="JBHUNE010000006">
    <property type="protein sequence ID" value="MFD2758052.1"/>
    <property type="molecule type" value="Genomic_DNA"/>
</dbReference>